<evidence type="ECO:0000256" key="3">
    <source>
        <dbReference type="ARBA" id="ARBA00022603"/>
    </source>
</evidence>
<evidence type="ECO:0000256" key="7">
    <source>
        <dbReference type="PROSITE-ProRule" id="PRU00529"/>
    </source>
</evidence>
<dbReference type="InterPro" id="IPR004114">
    <property type="entry name" value="THUMP_dom"/>
</dbReference>
<dbReference type="GO" id="GO:0003723">
    <property type="term" value="F:RNA binding"/>
    <property type="evidence" value="ECO:0007669"/>
    <property type="project" value="UniProtKB-UniRule"/>
</dbReference>
<dbReference type="Proteomes" id="UP000315901">
    <property type="component" value="Unassembled WGS sequence"/>
</dbReference>
<dbReference type="NCBIfam" id="NF008748">
    <property type="entry name" value="PRK11783.1"/>
    <property type="match status" value="1"/>
</dbReference>
<dbReference type="PIRSF" id="PIRSF037618">
    <property type="entry name" value="RNA_Mtase_bacteria_prd"/>
    <property type="match status" value="1"/>
</dbReference>
<dbReference type="PROSITE" id="PS01261">
    <property type="entry name" value="UPF0020"/>
    <property type="match status" value="1"/>
</dbReference>
<comment type="subcellular location">
    <subcellularLocation>
        <location evidence="6">Cytoplasm</location>
    </subcellularLocation>
</comment>
<evidence type="ECO:0000256" key="1">
    <source>
        <dbReference type="ARBA" id="ARBA00022490"/>
    </source>
</evidence>
<organism evidence="9 10">
    <name type="scientific">Maribrevibacterium harenarium</name>
    <dbReference type="NCBI Taxonomy" id="2589817"/>
    <lineage>
        <taxon>Bacteria</taxon>
        <taxon>Pseudomonadati</taxon>
        <taxon>Pseudomonadota</taxon>
        <taxon>Gammaproteobacteria</taxon>
        <taxon>Oceanospirillales</taxon>
        <taxon>Oceanospirillaceae</taxon>
        <taxon>Maribrevibacterium</taxon>
    </lineage>
</organism>
<evidence type="ECO:0000313" key="10">
    <source>
        <dbReference type="Proteomes" id="UP000315901"/>
    </source>
</evidence>
<dbReference type="InterPro" id="IPR054170">
    <property type="entry name" value="RlmL_1st"/>
</dbReference>
<evidence type="ECO:0000313" key="9">
    <source>
        <dbReference type="EMBL" id="TPE51316.1"/>
    </source>
</evidence>
<dbReference type="Gene3D" id="3.40.50.150">
    <property type="entry name" value="Vaccinia Virus protein VP39"/>
    <property type="match status" value="2"/>
</dbReference>
<dbReference type="Pfam" id="PF01170">
    <property type="entry name" value="UPF0020"/>
    <property type="match status" value="1"/>
</dbReference>
<accession>A0A501WZ43</accession>
<comment type="catalytic activity">
    <reaction evidence="6">
        <text>guanosine(2069) in 23S rRNA + S-adenosyl-L-methionine = N(2)-methylguanosine(2069) in 23S rRNA + S-adenosyl-L-homocysteine + H(+)</text>
        <dbReference type="Rhea" id="RHEA:43772"/>
        <dbReference type="Rhea" id="RHEA-COMP:10688"/>
        <dbReference type="Rhea" id="RHEA-COMP:10689"/>
        <dbReference type="ChEBI" id="CHEBI:15378"/>
        <dbReference type="ChEBI" id="CHEBI:57856"/>
        <dbReference type="ChEBI" id="CHEBI:59789"/>
        <dbReference type="ChEBI" id="CHEBI:74269"/>
        <dbReference type="ChEBI" id="CHEBI:74481"/>
        <dbReference type="EC" id="2.1.1.264"/>
    </reaction>
</comment>
<reference evidence="9 10" key="1">
    <citation type="submission" date="2019-06" db="EMBL/GenBank/DDBJ databases">
        <title>A novel bacterium of genus Marinomonas, isolated from coastal sand.</title>
        <authorList>
            <person name="Huang H."/>
            <person name="Mo K."/>
            <person name="Hu Y."/>
        </authorList>
    </citation>
    <scope>NUCLEOTIDE SEQUENCE [LARGE SCALE GENOMIC DNA]</scope>
    <source>
        <strain evidence="9 10">HB171799</strain>
    </source>
</reference>
<dbReference type="HAMAP" id="MF_01858">
    <property type="entry name" value="23SrRNA_methyltr_KL"/>
    <property type="match status" value="1"/>
</dbReference>
<dbReference type="RefSeq" id="WP_140588845.1">
    <property type="nucleotide sequence ID" value="NZ_VFRR01000016.1"/>
</dbReference>
<evidence type="ECO:0000259" key="8">
    <source>
        <dbReference type="PROSITE" id="PS51165"/>
    </source>
</evidence>
<dbReference type="EC" id="2.1.1.264" evidence="6"/>
<gene>
    <name evidence="9" type="primary">rlmKL</name>
    <name evidence="6" type="synonym">rlmL</name>
    <name evidence="9" type="ORF">FJM67_09755</name>
</gene>
<dbReference type="AlphaFoldDB" id="A0A501WZ43"/>
<feature type="domain" description="THUMP" evidence="8">
    <location>
        <begin position="56"/>
        <end position="167"/>
    </location>
</feature>
<sequence length="721" mass="81964">MTDTQTQTAPTPAAFDLELTCPLGLEHVLAQELSDLGLTQTRLGEAQVKLTTDLAGLYTACLWSRVATRVMLPLHSFTVDSAQDLYDGVASVDWAAHMTADCTIAIDCHGTNQVIRNTQFGAVRAKDAIADFFMAKEQRRPSVAKQQPDIRIALRIKRNQAVISLDVSGESLHRRGYRQQGAMAPLKENLAAGLLLRSGWSGKQTDFAQLVDPMCGSGTFLIEAALMSLNIAPGLRRPYWGFKGWRQHDHRLWQQLQDQAKNQRKQAQELGVRFQGTDRDSKAIAAARENIKRAGLVGIVEVTLSPFQDHEFNWDQSPSLIMVNPPYGERLGDEMALVALYRQLGEWAVTHNPGGHLMLLTSNEQLARQIPVRPDKNTRILNGGLECRAYQFPLSEKHIKQGDIAQIGMSSGAQMFANRLQKNAKRLKKWLTKENIQCYRLYDADMPEYAVAIDIYGDWAHVQEYQAPKSVDPEKVQQRLFDVVAALPVALDIPETQIVVKQRRRQAGKQQYERMDQTQHELTVEEHGCDFIVNLHDYLDTGLFLDHRPVRKLIQDKANGKRFLNLFCYTASASVHAGQGGARSTLSVDMSNTYTDWARRNLALNEFSERDHKVVRDDCFRWLEKGEGEFDLIFMDPPTFSNSKKMADVLDVQRDHIELINGAMALLHRDGELIFSNNYRRFVLDDEILTRYQVEDITRRTLDPDFERNTKIHQCWIIRHK</sequence>
<keyword evidence="1 6" id="KW-0963">Cytoplasm</keyword>
<comment type="similarity">
    <text evidence="6">Belongs to the methyltransferase superfamily. RlmKL family.</text>
</comment>
<dbReference type="PANTHER" id="PTHR47313:SF1">
    <property type="entry name" value="RIBOSOMAL RNA LARGE SUBUNIT METHYLTRANSFERASE K_L"/>
    <property type="match status" value="1"/>
</dbReference>
<protein>
    <recommendedName>
        <fullName evidence="6">Ribosomal RNA large subunit methyltransferase K/L</fullName>
    </recommendedName>
    <domain>
        <recommendedName>
            <fullName evidence="6">23S rRNA m2G2445 methyltransferase</fullName>
            <ecNumber evidence="6">2.1.1.173</ecNumber>
        </recommendedName>
        <alternativeName>
            <fullName evidence="6">rRNA (guanine-N(2)-)-methyltransferase RlmL</fullName>
        </alternativeName>
    </domain>
    <domain>
        <recommendedName>
            <fullName evidence="6">23S rRNA m7G2069 methyltransferase</fullName>
            <ecNumber evidence="6">2.1.1.264</ecNumber>
        </recommendedName>
        <alternativeName>
            <fullName evidence="6">rRNA (guanine-N(7)-)-methyltransferase RlmK</fullName>
        </alternativeName>
    </domain>
</protein>
<dbReference type="InterPro" id="IPR017244">
    <property type="entry name" value="23SrRNA_methyltr_KL"/>
</dbReference>
<dbReference type="InterPro" id="IPR053943">
    <property type="entry name" value="RlmKL-like_Mtase_CS"/>
</dbReference>
<dbReference type="OrthoDB" id="9809404at2"/>
<comment type="catalytic activity">
    <reaction evidence="6">
        <text>guanosine(2445) in 23S rRNA + S-adenosyl-L-methionine = N(2)-methylguanosine(2445) in 23S rRNA + S-adenosyl-L-homocysteine + H(+)</text>
        <dbReference type="Rhea" id="RHEA:42740"/>
        <dbReference type="Rhea" id="RHEA-COMP:10215"/>
        <dbReference type="Rhea" id="RHEA-COMP:10216"/>
        <dbReference type="ChEBI" id="CHEBI:15378"/>
        <dbReference type="ChEBI" id="CHEBI:57856"/>
        <dbReference type="ChEBI" id="CHEBI:59789"/>
        <dbReference type="ChEBI" id="CHEBI:74269"/>
        <dbReference type="ChEBI" id="CHEBI:74481"/>
        <dbReference type="EC" id="2.1.1.173"/>
    </reaction>
</comment>
<dbReference type="Gene3D" id="3.30.750.80">
    <property type="entry name" value="RNA methyltransferase domain (HRMD) like"/>
    <property type="match status" value="1"/>
</dbReference>
<evidence type="ECO:0000256" key="5">
    <source>
        <dbReference type="ARBA" id="ARBA00022691"/>
    </source>
</evidence>
<dbReference type="Pfam" id="PF10672">
    <property type="entry name" value="Methyltrans_SAM"/>
    <property type="match status" value="1"/>
</dbReference>
<comment type="function">
    <text evidence="6">Specifically methylates the guanine in position 2445 (m2G2445) and the guanine in position 2069 (m7G2069) of 23S rRNA.</text>
</comment>
<dbReference type="PANTHER" id="PTHR47313">
    <property type="entry name" value="RIBOSOMAL RNA LARGE SUBUNIT METHYLTRANSFERASE K/L"/>
    <property type="match status" value="1"/>
</dbReference>
<dbReference type="InterPro" id="IPR000241">
    <property type="entry name" value="RlmKL-like_Mtase"/>
</dbReference>
<comment type="caution">
    <text evidence="9">The sequence shown here is derived from an EMBL/GenBank/DDBJ whole genome shotgun (WGS) entry which is preliminary data.</text>
</comment>
<keyword evidence="10" id="KW-1185">Reference proteome</keyword>
<dbReference type="EMBL" id="VFRR01000016">
    <property type="protein sequence ID" value="TPE51316.1"/>
    <property type="molecule type" value="Genomic_DNA"/>
</dbReference>
<proteinExistence type="inferred from homology"/>
<dbReference type="GO" id="GO:0052915">
    <property type="term" value="F:23S rRNA (guanine(2445)-N(2))-methyltransferase activity"/>
    <property type="evidence" value="ECO:0007669"/>
    <property type="project" value="UniProtKB-UniRule"/>
</dbReference>
<dbReference type="GO" id="GO:0070043">
    <property type="term" value="F:rRNA (guanine-N7-)-methyltransferase activity"/>
    <property type="evidence" value="ECO:0007669"/>
    <property type="project" value="UniProtKB-UniRule"/>
</dbReference>
<dbReference type="GO" id="GO:0005737">
    <property type="term" value="C:cytoplasm"/>
    <property type="evidence" value="ECO:0007669"/>
    <property type="project" value="UniProtKB-SubCell"/>
</dbReference>
<dbReference type="Gene3D" id="3.30.2130.30">
    <property type="match status" value="1"/>
</dbReference>
<dbReference type="Pfam" id="PF02926">
    <property type="entry name" value="THUMP"/>
    <property type="match status" value="1"/>
</dbReference>
<dbReference type="Pfam" id="PF22020">
    <property type="entry name" value="RlmL_1st"/>
    <property type="match status" value="1"/>
</dbReference>
<keyword evidence="4 6" id="KW-0808">Transferase</keyword>
<dbReference type="InterPro" id="IPR029063">
    <property type="entry name" value="SAM-dependent_MTases_sf"/>
</dbReference>
<dbReference type="SUPFAM" id="SSF53335">
    <property type="entry name" value="S-adenosyl-L-methionine-dependent methyltransferases"/>
    <property type="match status" value="2"/>
</dbReference>
<evidence type="ECO:0000256" key="6">
    <source>
        <dbReference type="HAMAP-Rule" id="MF_01858"/>
    </source>
</evidence>
<dbReference type="CDD" id="cd02440">
    <property type="entry name" value="AdoMet_MTases"/>
    <property type="match status" value="2"/>
</dbReference>
<evidence type="ECO:0000256" key="2">
    <source>
        <dbReference type="ARBA" id="ARBA00022552"/>
    </source>
</evidence>
<dbReference type="InterPro" id="IPR019614">
    <property type="entry name" value="SAM-dep_methyl-trfase"/>
</dbReference>
<dbReference type="CDD" id="cd11715">
    <property type="entry name" value="THUMP_AdoMetMT"/>
    <property type="match status" value="1"/>
</dbReference>
<dbReference type="EC" id="2.1.1.173" evidence="6"/>
<keyword evidence="7" id="KW-0694">RNA-binding</keyword>
<keyword evidence="2 6" id="KW-0698">rRNA processing</keyword>
<keyword evidence="5 6" id="KW-0949">S-adenosyl-L-methionine</keyword>
<name>A0A501WZ43_9GAMM</name>
<dbReference type="PROSITE" id="PS51165">
    <property type="entry name" value="THUMP"/>
    <property type="match status" value="1"/>
</dbReference>
<evidence type="ECO:0000256" key="4">
    <source>
        <dbReference type="ARBA" id="ARBA00022679"/>
    </source>
</evidence>
<keyword evidence="3 6" id="KW-0489">Methyltransferase</keyword>
<dbReference type="SMART" id="SM00981">
    <property type="entry name" value="THUMP"/>
    <property type="match status" value="1"/>
</dbReference>